<feature type="signal peptide" evidence="2">
    <location>
        <begin position="1"/>
        <end position="25"/>
    </location>
</feature>
<reference evidence="3 4" key="1">
    <citation type="journal article" date="2019" name="Int. J. Syst. Evol. Microbiol.">
        <title>The Global Catalogue of Microorganisms (GCM) 10K type strain sequencing project: providing services to taxonomists for standard genome sequencing and annotation.</title>
        <authorList>
            <consortium name="The Broad Institute Genomics Platform"/>
            <consortium name="The Broad Institute Genome Sequencing Center for Infectious Disease"/>
            <person name="Wu L."/>
            <person name="Ma J."/>
        </authorList>
    </citation>
    <scope>NUCLEOTIDE SEQUENCE [LARGE SCALE GENOMIC DNA]</scope>
    <source>
        <strain evidence="3 4">JCM 14303</strain>
    </source>
</reference>
<feature type="chain" id="PRO_5045081035" description="Lipoprotein" evidence="2">
    <location>
        <begin position="26"/>
        <end position="203"/>
    </location>
</feature>
<gene>
    <name evidence="3" type="ORF">GCM10009741_29530</name>
</gene>
<dbReference type="EMBL" id="BAAANC010000002">
    <property type="protein sequence ID" value="GAA1526031.1"/>
    <property type="molecule type" value="Genomic_DNA"/>
</dbReference>
<organism evidence="3 4">
    <name type="scientific">Kribbella lupini</name>
    <dbReference type="NCBI Taxonomy" id="291602"/>
    <lineage>
        <taxon>Bacteria</taxon>
        <taxon>Bacillati</taxon>
        <taxon>Actinomycetota</taxon>
        <taxon>Actinomycetes</taxon>
        <taxon>Propionibacteriales</taxon>
        <taxon>Kribbellaceae</taxon>
        <taxon>Kribbella</taxon>
    </lineage>
</organism>
<keyword evidence="2" id="KW-0732">Signal</keyword>
<feature type="region of interest" description="Disordered" evidence="1">
    <location>
        <begin position="31"/>
        <end position="63"/>
    </location>
</feature>
<dbReference type="PROSITE" id="PS51257">
    <property type="entry name" value="PROKAR_LIPOPROTEIN"/>
    <property type="match status" value="1"/>
</dbReference>
<dbReference type="Proteomes" id="UP001500363">
    <property type="component" value="Unassembled WGS sequence"/>
</dbReference>
<name>A0ABN2AVB1_9ACTN</name>
<evidence type="ECO:0000313" key="4">
    <source>
        <dbReference type="Proteomes" id="UP001500363"/>
    </source>
</evidence>
<sequence length="203" mass="21868">MRARQMLPAALAAVALMLSAGCANGSGLRVEGAEPATSTSPAPAATPSTKGFGQQTPDPRRTAPVTVSLGQVRLKLLADKKLEPFFRSILDTCVVVERCMSRGPTVNVTKSQYPQLVVYIQLDRSFTYGAVLMAAEPTGPRRIWGLRGDQVKISASRSGQLVVESGVFGTNDKPCCPSVTRLQVYRWNGRQMLLESSQDQKGD</sequence>
<evidence type="ECO:0008006" key="5">
    <source>
        <dbReference type="Google" id="ProtNLM"/>
    </source>
</evidence>
<evidence type="ECO:0000256" key="2">
    <source>
        <dbReference type="SAM" id="SignalP"/>
    </source>
</evidence>
<evidence type="ECO:0000256" key="1">
    <source>
        <dbReference type="SAM" id="MobiDB-lite"/>
    </source>
</evidence>
<accession>A0ABN2AVB1</accession>
<keyword evidence="4" id="KW-1185">Reference proteome</keyword>
<comment type="caution">
    <text evidence="3">The sequence shown here is derived from an EMBL/GenBank/DDBJ whole genome shotgun (WGS) entry which is preliminary data.</text>
</comment>
<feature type="compositionally biased region" description="Low complexity" evidence="1">
    <location>
        <begin position="35"/>
        <end position="49"/>
    </location>
</feature>
<proteinExistence type="predicted"/>
<dbReference type="RefSeq" id="WP_344174368.1">
    <property type="nucleotide sequence ID" value="NZ_BAAANC010000002.1"/>
</dbReference>
<protein>
    <recommendedName>
        <fullName evidence="5">Lipoprotein</fullName>
    </recommendedName>
</protein>
<evidence type="ECO:0000313" key="3">
    <source>
        <dbReference type="EMBL" id="GAA1526031.1"/>
    </source>
</evidence>